<dbReference type="Pfam" id="PF02397">
    <property type="entry name" value="Bac_transf"/>
    <property type="match status" value="1"/>
</dbReference>
<dbReference type="EMBL" id="AB737836">
    <property type="protein sequence ID" value="BAM95103.1"/>
    <property type="molecule type" value="Genomic_DNA"/>
</dbReference>
<evidence type="ECO:0000256" key="2">
    <source>
        <dbReference type="ARBA" id="ARBA00006464"/>
    </source>
</evidence>
<evidence type="ECO:0000256" key="7">
    <source>
        <dbReference type="ARBA" id="ARBA00023136"/>
    </source>
</evidence>
<evidence type="ECO:0000256" key="8">
    <source>
        <dbReference type="SAM" id="Phobius"/>
    </source>
</evidence>
<sequence length="206" mass="24192">MEYAYLFIKRLFDIIVSLIVIGFLVIVTIFIKIIYLLYGDTKSIFYSQNRVGKNGKLFKMFKFRTMVPNAEEILKEILKDPVFKEEWDQYHKLEKDPRITKAGNFLRKSSLDELPQFINVLFNQMSLVGPRPLTPGELDYHNGDHDIYESVKPGVTSWWASHGRSNTSYKERLELEYFYIRNKSLFLDIKCILATIKGVLYREGAK</sequence>
<gene>
    <name evidence="10" type="primary">cps32E</name>
</gene>
<keyword evidence="5 8" id="KW-0812">Transmembrane</keyword>
<evidence type="ECO:0000256" key="5">
    <source>
        <dbReference type="ARBA" id="ARBA00022692"/>
    </source>
</evidence>
<proteinExistence type="inferred from homology"/>
<dbReference type="AlphaFoldDB" id="M1VRL0"/>
<evidence type="ECO:0000313" key="10">
    <source>
        <dbReference type="EMBL" id="BAM95103.1"/>
    </source>
</evidence>
<keyword evidence="4 10" id="KW-0808">Transferase</keyword>
<accession>M1VRL0</accession>
<reference evidence="10" key="1">
    <citation type="journal article" date="2013" name="Appl. Environ. Microbiol.">
        <title>Genetic analysis of capsular polysaccharide synthesis gene clusters from all serotypes of Streptococcus suis: potential mechanisms for generation of capsular variation.</title>
        <authorList>
            <person name="Okura M."/>
            <person name="Takamatsu D."/>
            <person name="Maruyama F."/>
            <person name="Nozawa T."/>
            <person name="Nakagawa I."/>
            <person name="Osaki M."/>
            <person name="Sekizaki T."/>
            <person name="Gottschalk M."/>
            <person name="Kumagai Y."/>
            <person name="Hamada S."/>
        </authorList>
    </citation>
    <scope>NUCLEOTIDE SEQUENCE</scope>
    <source>
        <strain evidence="10">EA1172.91</strain>
    </source>
</reference>
<dbReference type="InterPro" id="IPR003362">
    <property type="entry name" value="Bact_transf"/>
</dbReference>
<keyword evidence="6 8" id="KW-1133">Transmembrane helix</keyword>
<evidence type="ECO:0000256" key="6">
    <source>
        <dbReference type="ARBA" id="ARBA00022989"/>
    </source>
</evidence>
<dbReference type="GO" id="GO:0016780">
    <property type="term" value="F:phosphotransferase activity, for other substituted phosphate groups"/>
    <property type="evidence" value="ECO:0007669"/>
    <property type="project" value="TreeGrafter"/>
</dbReference>
<dbReference type="GO" id="GO:0005886">
    <property type="term" value="C:plasma membrane"/>
    <property type="evidence" value="ECO:0007669"/>
    <property type="project" value="UniProtKB-SubCell"/>
</dbReference>
<evidence type="ECO:0000256" key="1">
    <source>
        <dbReference type="ARBA" id="ARBA00004236"/>
    </source>
</evidence>
<evidence type="ECO:0000259" key="9">
    <source>
        <dbReference type="Pfam" id="PF02397"/>
    </source>
</evidence>
<name>M1VRL0_STRSU</name>
<keyword evidence="7 8" id="KW-0472">Membrane</keyword>
<evidence type="ECO:0000256" key="4">
    <source>
        <dbReference type="ARBA" id="ARBA00022679"/>
    </source>
</evidence>
<comment type="subcellular location">
    <subcellularLocation>
        <location evidence="1">Cell membrane</location>
    </subcellularLocation>
</comment>
<keyword evidence="3" id="KW-1003">Cell membrane</keyword>
<comment type="similarity">
    <text evidence="2">Belongs to the bacterial sugar transferase family.</text>
</comment>
<organism evidence="10">
    <name type="scientific">Streptococcus suis</name>
    <dbReference type="NCBI Taxonomy" id="1307"/>
    <lineage>
        <taxon>Bacteria</taxon>
        <taxon>Bacillati</taxon>
        <taxon>Bacillota</taxon>
        <taxon>Bacilli</taxon>
        <taxon>Lactobacillales</taxon>
        <taxon>Streptococcaceae</taxon>
        <taxon>Streptococcus</taxon>
    </lineage>
</organism>
<evidence type="ECO:0000256" key="3">
    <source>
        <dbReference type="ARBA" id="ARBA00022475"/>
    </source>
</evidence>
<dbReference type="PANTHER" id="PTHR30576">
    <property type="entry name" value="COLANIC BIOSYNTHESIS UDP-GLUCOSE LIPID CARRIER TRANSFERASE"/>
    <property type="match status" value="1"/>
</dbReference>
<dbReference type="PANTHER" id="PTHR30576:SF4">
    <property type="entry name" value="UNDECAPRENYL-PHOSPHATE GALACTOSE PHOSPHOTRANSFERASE"/>
    <property type="match status" value="1"/>
</dbReference>
<feature type="transmembrane region" description="Helical" evidence="8">
    <location>
        <begin position="12"/>
        <end position="38"/>
    </location>
</feature>
<protein>
    <submittedName>
        <fullName evidence="10">Initial sugar transferase</fullName>
    </submittedName>
</protein>
<feature type="domain" description="Bacterial sugar transferase" evidence="9">
    <location>
        <begin position="9"/>
        <end position="200"/>
    </location>
</feature>